<dbReference type="EC" id="2.1.1.72" evidence="1"/>
<keyword evidence="2" id="KW-0489">Methyltransferase</keyword>
<evidence type="ECO:0000259" key="7">
    <source>
        <dbReference type="Pfam" id="PF25120"/>
    </source>
</evidence>
<organism evidence="8">
    <name type="scientific">human gut metagenome</name>
    <dbReference type="NCBI Taxonomy" id="408170"/>
    <lineage>
        <taxon>unclassified sequences</taxon>
        <taxon>metagenomes</taxon>
        <taxon>organismal metagenomes</taxon>
    </lineage>
</organism>
<dbReference type="GO" id="GO:0003676">
    <property type="term" value="F:nucleic acid binding"/>
    <property type="evidence" value="ECO:0007669"/>
    <property type="project" value="InterPro"/>
</dbReference>
<dbReference type="GO" id="GO:0006304">
    <property type="term" value="P:DNA modification"/>
    <property type="evidence" value="ECO:0007669"/>
    <property type="project" value="InterPro"/>
</dbReference>
<sequence length="639" mass="74495">MGVEEVVEDRIHKIKRLRDGRQPYSLVEQVHSKLEDYSKITDDTQRFETALGLVLTWINRILFLKLLESQQESFNNNEEVRFLNTRHIEDYDVLNDLFFKVLAKPVKERSSEMMEQFPTVPYLNSSLFEMSQLEEEYFPISGIRMGEMDVFAKTVLRDGRGRKISGRKHTLDYLFEFLDAYDFGSERNTDKGLVRHESKTLINASVLGLIFEKINGYKDGSFFTPGYITQYICQETLRKAVVDKFNKKKGWNCSDFEDLKEHVDYGKREVRTEANEIINSLKICDPAVGSGHFLVSALNELIAIKSELGVLQDRQPQPQRIMDYEVRVELDELVITNEDGESYKYDPSSTTSQRIQETLFEEKRSIIENCLFGVDLNPKSVEICRLRLWIELLKNAYYYKDETGARQLQTLPNIDINIKSGDSLLHRFDLQESIYQVLRSTGITITQYRNAVAEYKNAHNKEVKRHLTELIERIKTILKSEIKQRDPKLTKIQSQLHDLQTQELFGTEWTAKELAKKHKKEKELSKKIKALETYIAERESNKMYLNAFEWRIEFPEVLDNKGNFTGFDCIIGNPPYGVSITGPYRAAIVEGLDKVPDYEIYYYFIQIASQLLMENGLLSYIIPNTYLFNAYANNYRTDI</sequence>
<evidence type="ECO:0000256" key="5">
    <source>
        <dbReference type="ARBA" id="ARBA00047942"/>
    </source>
</evidence>
<name>K1S161_9ZZZZ</name>
<dbReference type="InterPro" id="IPR056716">
    <property type="entry name" value="DUF7814"/>
</dbReference>
<evidence type="ECO:0000256" key="4">
    <source>
        <dbReference type="ARBA" id="ARBA00022691"/>
    </source>
</evidence>
<dbReference type="PANTHER" id="PTHR33841">
    <property type="entry name" value="DNA METHYLTRANSFERASE YEEA-RELATED"/>
    <property type="match status" value="1"/>
</dbReference>
<keyword evidence="4" id="KW-0949">S-adenosyl-L-methionine</keyword>
<feature type="domain" description="DUF7814" evidence="7">
    <location>
        <begin position="1"/>
        <end position="202"/>
    </location>
</feature>
<comment type="catalytic activity">
    <reaction evidence="5">
        <text>a 2'-deoxyadenosine in DNA + S-adenosyl-L-methionine = an N(6)-methyl-2'-deoxyadenosine in DNA + S-adenosyl-L-homocysteine + H(+)</text>
        <dbReference type="Rhea" id="RHEA:15197"/>
        <dbReference type="Rhea" id="RHEA-COMP:12418"/>
        <dbReference type="Rhea" id="RHEA-COMP:12419"/>
        <dbReference type="ChEBI" id="CHEBI:15378"/>
        <dbReference type="ChEBI" id="CHEBI:57856"/>
        <dbReference type="ChEBI" id="CHEBI:59789"/>
        <dbReference type="ChEBI" id="CHEBI:90615"/>
        <dbReference type="ChEBI" id="CHEBI:90616"/>
        <dbReference type="EC" id="2.1.1.72"/>
    </reaction>
</comment>
<dbReference type="PRINTS" id="PR00507">
    <property type="entry name" value="N12N6MTFRASE"/>
</dbReference>
<proteinExistence type="predicted"/>
<dbReference type="Pfam" id="PF25120">
    <property type="entry name" value="DUF7814"/>
    <property type="match status" value="1"/>
</dbReference>
<gene>
    <name evidence="8" type="ORF">LEA_15810</name>
</gene>
<evidence type="ECO:0000256" key="2">
    <source>
        <dbReference type="ARBA" id="ARBA00022603"/>
    </source>
</evidence>
<reference evidence="8" key="1">
    <citation type="journal article" date="2013" name="Environ. Microbiol.">
        <title>Microbiota from the distal guts of lean and obese adolescents exhibit partial functional redundancy besides clear differences in community structure.</title>
        <authorList>
            <person name="Ferrer M."/>
            <person name="Ruiz A."/>
            <person name="Lanza F."/>
            <person name="Haange S.B."/>
            <person name="Oberbach A."/>
            <person name="Till H."/>
            <person name="Bargiela R."/>
            <person name="Campoy C."/>
            <person name="Segura M.T."/>
            <person name="Richter M."/>
            <person name="von Bergen M."/>
            <person name="Seifert J."/>
            <person name="Suarez A."/>
        </authorList>
    </citation>
    <scope>NUCLEOTIDE SEQUENCE</scope>
</reference>
<dbReference type="InterPro" id="IPR002052">
    <property type="entry name" value="DNA_methylase_N6_adenine_CS"/>
</dbReference>
<dbReference type="AlphaFoldDB" id="K1S161"/>
<evidence type="ECO:0000259" key="6">
    <source>
        <dbReference type="Pfam" id="PF07669"/>
    </source>
</evidence>
<dbReference type="SUPFAM" id="SSF53335">
    <property type="entry name" value="S-adenosyl-L-methionine-dependent methyltransferases"/>
    <property type="match status" value="1"/>
</dbReference>
<feature type="non-terminal residue" evidence="8">
    <location>
        <position position="639"/>
    </location>
</feature>
<dbReference type="EMBL" id="AJWY01010795">
    <property type="protein sequence ID" value="EKC54522.1"/>
    <property type="molecule type" value="Genomic_DNA"/>
</dbReference>
<dbReference type="GO" id="GO:0009007">
    <property type="term" value="F:site-specific DNA-methyltransferase (adenine-specific) activity"/>
    <property type="evidence" value="ECO:0007669"/>
    <property type="project" value="UniProtKB-EC"/>
</dbReference>
<dbReference type="InterPro" id="IPR050953">
    <property type="entry name" value="N4_N6_ade-DNA_methylase"/>
</dbReference>
<protein>
    <recommendedName>
        <fullName evidence="1">site-specific DNA-methyltransferase (adenine-specific)</fullName>
        <ecNumber evidence="1">2.1.1.72</ecNumber>
    </recommendedName>
</protein>
<dbReference type="Gene3D" id="3.40.50.150">
    <property type="entry name" value="Vaccinia Virus protein VP39"/>
    <property type="match status" value="2"/>
</dbReference>
<dbReference type="Pfam" id="PF07669">
    <property type="entry name" value="Eco57I"/>
    <property type="match status" value="1"/>
</dbReference>
<dbReference type="InterPro" id="IPR029063">
    <property type="entry name" value="SAM-dependent_MTases_sf"/>
</dbReference>
<evidence type="ECO:0000256" key="1">
    <source>
        <dbReference type="ARBA" id="ARBA00011900"/>
    </source>
</evidence>
<keyword evidence="3" id="KW-0808">Transferase</keyword>
<feature type="domain" description="Type II methyltransferase M.TaqI-like" evidence="6">
    <location>
        <begin position="369"/>
        <end position="636"/>
    </location>
</feature>
<accession>K1S161</accession>
<dbReference type="PANTHER" id="PTHR33841:SF1">
    <property type="entry name" value="DNA METHYLTRANSFERASE A"/>
    <property type="match status" value="1"/>
</dbReference>
<comment type="caution">
    <text evidence="8">The sequence shown here is derived from an EMBL/GenBank/DDBJ whole genome shotgun (WGS) entry which is preliminary data.</text>
</comment>
<evidence type="ECO:0000256" key="3">
    <source>
        <dbReference type="ARBA" id="ARBA00022679"/>
    </source>
</evidence>
<dbReference type="InterPro" id="IPR011639">
    <property type="entry name" value="MethylTrfase_TaqI-like_dom"/>
</dbReference>
<dbReference type="PROSITE" id="PS00092">
    <property type="entry name" value="N6_MTASE"/>
    <property type="match status" value="1"/>
</dbReference>
<evidence type="ECO:0000313" key="8">
    <source>
        <dbReference type="EMBL" id="EKC54522.1"/>
    </source>
</evidence>
<dbReference type="GO" id="GO:0032259">
    <property type="term" value="P:methylation"/>
    <property type="evidence" value="ECO:0007669"/>
    <property type="project" value="UniProtKB-KW"/>
</dbReference>